<dbReference type="AlphaFoldDB" id="A0A383A5T8"/>
<gene>
    <name evidence="1" type="ORF">METZ01_LOCUS455868</name>
</gene>
<accession>A0A383A5T8</accession>
<feature type="non-terminal residue" evidence="1">
    <location>
        <position position="1"/>
    </location>
</feature>
<name>A0A383A5T8_9ZZZZ</name>
<protein>
    <submittedName>
        <fullName evidence="1">Uncharacterized protein</fullName>
    </submittedName>
</protein>
<proteinExistence type="predicted"/>
<sequence length="51" mass="5585">VTVIIMLIMAGCASPLGRFNKQQKVVDNIKTEVTANKDKQVESGRTFVYAA</sequence>
<dbReference type="EMBL" id="UINC01189363">
    <property type="protein sequence ID" value="SVE03014.1"/>
    <property type="molecule type" value="Genomic_DNA"/>
</dbReference>
<organism evidence="1">
    <name type="scientific">marine metagenome</name>
    <dbReference type="NCBI Taxonomy" id="408172"/>
    <lineage>
        <taxon>unclassified sequences</taxon>
        <taxon>metagenomes</taxon>
        <taxon>ecological metagenomes</taxon>
    </lineage>
</organism>
<feature type="non-terminal residue" evidence="1">
    <location>
        <position position="51"/>
    </location>
</feature>
<reference evidence="1" key="1">
    <citation type="submission" date="2018-05" db="EMBL/GenBank/DDBJ databases">
        <authorList>
            <person name="Lanie J.A."/>
            <person name="Ng W.-L."/>
            <person name="Kazmierczak K.M."/>
            <person name="Andrzejewski T.M."/>
            <person name="Davidsen T.M."/>
            <person name="Wayne K.J."/>
            <person name="Tettelin H."/>
            <person name="Glass J.I."/>
            <person name="Rusch D."/>
            <person name="Podicherti R."/>
            <person name="Tsui H.-C.T."/>
            <person name="Winkler M.E."/>
        </authorList>
    </citation>
    <scope>NUCLEOTIDE SEQUENCE</scope>
</reference>
<evidence type="ECO:0000313" key="1">
    <source>
        <dbReference type="EMBL" id="SVE03014.1"/>
    </source>
</evidence>